<sequence length="244" mass="27733">MRNIKLLIEYDGTDFYGWQKQKSGRTVCGTIEEAIKKLVNEEVELIGCSRTDSGVHAKGFVASFKTNSKIPSEKFREAINQKLPDDVVILESEEVLEDFHPRYQAKGKTYCYTIINRRAPKAIGRNYSCVVKEKLNVEKMQEACKLFVGTHDFKAFKSTGSSVKTTVRTIWDIKIEKNYDEIKIYVSGDGFLYNMVRIIVGTLLQVGEGKIKPEYINDIINEGDRNKAGKCMPAMGLSLEKVFY</sequence>
<evidence type="ECO:0000256" key="5">
    <source>
        <dbReference type="PIRSR" id="PIRSR001430-1"/>
    </source>
</evidence>
<comment type="function">
    <text evidence="4">Formation of pseudouridine at positions 38, 39 and 40 in the anticodon stem and loop of transfer RNAs.</text>
</comment>
<evidence type="ECO:0000256" key="6">
    <source>
        <dbReference type="PIRSR" id="PIRSR001430-2"/>
    </source>
</evidence>
<organism evidence="9 10">
    <name type="scientific">Clostridium paridis</name>
    <dbReference type="NCBI Taxonomy" id="2803863"/>
    <lineage>
        <taxon>Bacteria</taxon>
        <taxon>Bacillati</taxon>
        <taxon>Bacillota</taxon>
        <taxon>Clostridia</taxon>
        <taxon>Eubacteriales</taxon>
        <taxon>Clostridiaceae</taxon>
        <taxon>Clostridium</taxon>
    </lineage>
</organism>
<feature type="active site" description="Nucleophile" evidence="4 5">
    <location>
        <position position="52"/>
    </location>
</feature>
<dbReference type="AlphaFoldDB" id="A0A937K5M5"/>
<keyword evidence="2 4" id="KW-0819">tRNA processing</keyword>
<evidence type="ECO:0000256" key="2">
    <source>
        <dbReference type="ARBA" id="ARBA00022694"/>
    </source>
</evidence>
<dbReference type="InterPro" id="IPR020097">
    <property type="entry name" value="PsdUridine_synth_TruA_a/b_dom"/>
</dbReference>
<dbReference type="Proteomes" id="UP000623681">
    <property type="component" value="Unassembled WGS sequence"/>
</dbReference>
<comment type="similarity">
    <text evidence="1 4 7">Belongs to the tRNA pseudouridine synthase TruA family.</text>
</comment>
<dbReference type="Pfam" id="PF01416">
    <property type="entry name" value="PseudoU_synth_1"/>
    <property type="match status" value="2"/>
</dbReference>
<comment type="subunit">
    <text evidence="4">Homodimer.</text>
</comment>
<keyword evidence="10" id="KW-1185">Reference proteome</keyword>
<proteinExistence type="inferred from homology"/>
<comment type="caution">
    <text evidence="4">Lacks conserved residue(s) required for the propagation of feature annotation.</text>
</comment>
<dbReference type="PANTHER" id="PTHR11142:SF0">
    <property type="entry name" value="TRNA PSEUDOURIDINE SYNTHASE-LIKE 1"/>
    <property type="match status" value="1"/>
</dbReference>
<dbReference type="Gene3D" id="3.30.70.580">
    <property type="entry name" value="Pseudouridine synthase I, catalytic domain, N-terminal subdomain"/>
    <property type="match status" value="1"/>
</dbReference>
<evidence type="ECO:0000256" key="7">
    <source>
        <dbReference type="RuleBase" id="RU003792"/>
    </source>
</evidence>
<dbReference type="CDD" id="cd02570">
    <property type="entry name" value="PseudoU_synth_EcTruA"/>
    <property type="match status" value="1"/>
</dbReference>
<dbReference type="SUPFAM" id="SSF55120">
    <property type="entry name" value="Pseudouridine synthase"/>
    <property type="match status" value="1"/>
</dbReference>
<keyword evidence="3 4" id="KW-0413">Isomerase</keyword>
<feature type="domain" description="Pseudouridine synthase I TruA alpha/beta" evidence="8">
    <location>
        <begin position="143"/>
        <end position="244"/>
    </location>
</feature>
<dbReference type="InterPro" id="IPR020095">
    <property type="entry name" value="PsdUridine_synth_TruA_C"/>
</dbReference>
<dbReference type="InterPro" id="IPR020094">
    <property type="entry name" value="TruA/RsuA/RluB/E/F_N"/>
</dbReference>
<protein>
    <recommendedName>
        <fullName evidence="4">tRNA pseudouridine synthase A</fullName>
        <ecNumber evidence="4">5.4.99.12</ecNumber>
    </recommendedName>
    <alternativeName>
        <fullName evidence="4">tRNA pseudouridine(38-40) synthase</fullName>
    </alternativeName>
    <alternativeName>
        <fullName evidence="4">tRNA pseudouridylate synthase I</fullName>
    </alternativeName>
    <alternativeName>
        <fullName evidence="4">tRNA-uridine isomerase I</fullName>
    </alternativeName>
</protein>
<dbReference type="GO" id="GO:0003723">
    <property type="term" value="F:RNA binding"/>
    <property type="evidence" value="ECO:0007669"/>
    <property type="project" value="InterPro"/>
</dbReference>
<dbReference type="PANTHER" id="PTHR11142">
    <property type="entry name" value="PSEUDOURIDYLATE SYNTHASE"/>
    <property type="match status" value="1"/>
</dbReference>
<evidence type="ECO:0000313" key="10">
    <source>
        <dbReference type="Proteomes" id="UP000623681"/>
    </source>
</evidence>
<evidence type="ECO:0000313" key="9">
    <source>
        <dbReference type="EMBL" id="MBL4933882.1"/>
    </source>
</evidence>
<evidence type="ECO:0000256" key="3">
    <source>
        <dbReference type="ARBA" id="ARBA00023235"/>
    </source>
</evidence>
<reference evidence="9" key="1">
    <citation type="submission" date="2021-01" db="EMBL/GenBank/DDBJ databases">
        <title>Genome public.</title>
        <authorList>
            <person name="Liu C."/>
            <person name="Sun Q."/>
        </authorList>
    </citation>
    <scope>NUCLEOTIDE SEQUENCE</scope>
    <source>
        <strain evidence="9">YIM B02565</strain>
    </source>
</reference>
<dbReference type="InterPro" id="IPR020103">
    <property type="entry name" value="PsdUridine_synth_cat_dom_sf"/>
</dbReference>
<feature type="binding site" evidence="4 6">
    <location>
        <position position="110"/>
    </location>
    <ligand>
        <name>substrate</name>
    </ligand>
</feature>
<dbReference type="NCBIfam" id="TIGR00071">
    <property type="entry name" value="hisT_truA"/>
    <property type="match status" value="1"/>
</dbReference>
<dbReference type="RefSeq" id="WP_202769344.1">
    <property type="nucleotide sequence ID" value="NZ_JAESWA010000028.1"/>
</dbReference>
<dbReference type="FunFam" id="3.30.70.580:FF:000001">
    <property type="entry name" value="tRNA pseudouridine synthase A"/>
    <property type="match status" value="1"/>
</dbReference>
<accession>A0A937K5M5</accession>
<dbReference type="InterPro" id="IPR001406">
    <property type="entry name" value="PsdUridine_synth_TruA"/>
</dbReference>
<gene>
    <name evidence="4 9" type="primary">truA</name>
    <name evidence="9" type="ORF">JK634_19025</name>
</gene>
<dbReference type="EC" id="5.4.99.12" evidence="4"/>
<dbReference type="HAMAP" id="MF_00171">
    <property type="entry name" value="TruA"/>
    <property type="match status" value="1"/>
</dbReference>
<dbReference type="GO" id="GO:0031119">
    <property type="term" value="P:tRNA pseudouridine synthesis"/>
    <property type="evidence" value="ECO:0007669"/>
    <property type="project" value="UniProtKB-UniRule"/>
</dbReference>
<name>A0A937K5M5_9CLOT</name>
<comment type="catalytic activity">
    <reaction evidence="4 7">
        <text>uridine(38/39/40) in tRNA = pseudouridine(38/39/40) in tRNA</text>
        <dbReference type="Rhea" id="RHEA:22376"/>
        <dbReference type="Rhea" id="RHEA-COMP:10085"/>
        <dbReference type="Rhea" id="RHEA-COMP:10087"/>
        <dbReference type="ChEBI" id="CHEBI:65314"/>
        <dbReference type="ChEBI" id="CHEBI:65315"/>
        <dbReference type="EC" id="5.4.99.12"/>
    </reaction>
</comment>
<evidence type="ECO:0000256" key="4">
    <source>
        <dbReference type="HAMAP-Rule" id="MF_00171"/>
    </source>
</evidence>
<evidence type="ECO:0000256" key="1">
    <source>
        <dbReference type="ARBA" id="ARBA00009375"/>
    </source>
</evidence>
<dbReference type="GO" id="GO:0160147">
    <property type="term" value="F:tRNA pseudouridine(38-40) synthase activity"/>
    <property type="evidence" value="ECO:0007669"/>
    <property type="project" value="UniProtKB-EC"/>
</dbReference>
<dbReference type="PIRSF" id="PIRSF001430">
    <property type="entry name" value="tRNA_psdUrid_synth"/>
    <property type="match status" value="1"/>
</dbReference>
<dbReference type="EMBL" id="JAESWA010000028">
    <property type="protein sequence ID" value="MBL4933882.1"/>
    <property type="molecule type" value="Genomic_DNA"/>
</dbReference>
<comment type="caution">
    <text evidence="9">The sequence shown here is derived from an EMBL/GenBank/DDBJ whole genome shotgun (WGS) entry which is preliminary data.</text>
</comment>
<evidence type="ECO:0000259" key="8">
    <source>
        <dbReference type="Pfam" id="PF01416"/>
    </source>
</evidence>
<feature type="domain" description="Pseudouridine synthase I TruA alpha/beta" evidence="8">
    <location>
        <begin position="8"/>
        <end position="103"/>
    </location>
</feature>
<dbReference type="Gene3D" id="3.30.70.660">
    <property type="entry name" value="Pseudouridine synthase I, catalytic domain, C-terminal subdomain"/>
    <property type="match status" value="1"/>
</dbReference>